<keyword evidence="1 2" id="KW-0802">TPR repeat</keyword>
<feature type="repeat" description="TPR" evidence="2">
    <location>
        <begin position="324"/>
        <end position="357"/>
    </location>
</feature>
<dbReference type="SUPFAM" id="SSF48452">
    <property type="entry name" value="TPR-like"/>
    <property type="match status" value="1"/>
</dbReference>
<feature type="repeat" description="TPR" evidence="2">
    <location>
        <begin position="358"/>
        <end position="391"/>
    </location>
</feature>
<protein>
    <recommendedName>
        <fullName evidence="3">Cytochrome c-type biogenesis protein H TPR domain-containing protein</fullName>
    </recommendedName>
</protein>
<keyword evidence="5" id="KW-1185">Reference proteome</keyword>
<dbReference type="Pfam" id="PF23914">
    <property type="entry name" value="TPR_CcmH_CycH"/>
    <property type="match status" value="1"/>
</dbReference>
<dbReference type="PROSITE" id="PS50005">
    <property type="entry name" value="TPR"/>
    <property type="match status" value="3"/>
</dbReference>
<organism evidence="4 5">
    <name type="scientific">Tritrichomonas musculus</name>
    <dbReference type="NCBI Taxonomy" id="1915356"/>
    <lineage>
        <taxon>Eukaryota</taxon>
        <taxon>Metamonada</taxon>
        <taxon>Parabasalia</taxon>
        <taxon>Tritrichomonadida</taxon>
        <taxon>Tritrichomonadidae</taxon>
        <taxon>Tritrichomonas</taxon>
    </lineage>
</organism>
<feature type="domain" description="Cytochrome c-type biogenesis protein H TPR" evidence="3">
    <location>
        <begin position="331"/>
        <end position="426"/>
    </location>
</feature>
<evidence type="ECO:0000256" key="1">
    <source>
        <dbReference type="ARBA" id="ARBA00022803"/>
    </source>
</evidence>
<reference evidence="4 5" key="1">
    <citation type="submission" date="2024-04" db="EMBL/GenBank/DDBJ databases">
        <title>Tritrichomonas musculus Genome.</title>
        <authorList>
            <person name="Alves-Ferreira E."/>
            <person name="Grigg M."/>
            <person name="Lorenzi H."/>
            <person name="Galac M."/>
        </authorList>
    </citation>
    <scope>NUCLEOTIDE SEQUENCE [LARGE SCALE GENOMIC DNA]</scope>
    <source>
        <strain evidence="4 5">EAF2021</strain>
    </source>
</reference>
<name>A0ABR2GVK2_9EUKA</name>
<dbReference type="PANTHER" id="PTHR12558">
    <property type="entry name" value="CELL DIVISION CYCLE 16,23,27"/>
    <property type="match status" value="1"/>
</dbReference>
<comment type="caution">
    <text evidence="4">The sequence shown here is derived from an EMBL/GenBank/DDBJ whole genome shotgun (WGS) entry which is preliminary data.</text>
</comment>
<evidence type="ECO:0000259" key="3">
    <source>
        <dbReference type="Pfam" id="PF23914"/>
    </source>
</evidence>
<dbReference type="Gene3D" id="1.25.40.10">
    <property type="entry name" value="Tetratricopeptide repeat domain"/>
    <property type="match status" value="1"/>
</dbReference>
<accession>A0ABR2GVK2</accession>
<feature type="repeat" description="TPR" evidence="2">
    <location>
        <begin position="392"/>
        <end position="425"/>
    </location>
</feature>
<dbReference type="Proteomes" id="UP001470230">
    <property type="component" value="Unassembled WGS sequence"/>
</dbReference>
<dbReference type="InterPro" id="IPR011990">
    <property type="entry name" value="TPR-like_helical_dom_sf"/>
</dbReference>
<evidence type="ECO:0000313" key="5">
    <source>
        <dbReference type="Proteomes" id="UP001470230"/>
    </source>
</evidence>
<dbReference type="SMART" id="SM00028">
    <property type="entry name" value="TPR"/>
    <property type="match status" value="4"/>
</dbReference>
<gene>
    <name evidence="4" type="ORF">M9Y10_036143</name>
</gene>
<dbReference type="InterPro" id="IPR056413">
    <property type="entry name" value="TPR_CcmH_CycH"/>
</dbReference>
<dbReference type="PANTHER" id="PTHR12558:SF45">
    <property type="entry name" value="CHROMOSOME UNDETERMINED SCAFFOLD_12, WHOLE GENOME SHOTGUN SEQUENCE"/>
    <property type="match status" value="1"/>
</dbReference>
<proteinExistence type="predicted"/>
<sequence>MDSNLETTFANRFLSLLDPENENADDPIVLCRSFFMRRAFHRLIAYFETLPSPETQDIQLQYWYLVSLIKANRQKECNLFLESLSNDRQQNPQLLYIKGMYFLKQLDFQSATDCFVNSFQKNPFFIEPLHKLLSHHLLDRTAFDNIFAHTHVPDEHLRGLTQFASLSWLYDLDEKSAFEESQRLLNENPSSSREIVAFVSSCLIFGKKSELFAVAQRLSDSAPQSRISMFAAGCHMALIGKSEHARSLLWTALRSAPSFAPAWIAYAITHWFDGDSRTALNVILVAARAFPAMELLQIWAARLLVECGETALALAHYKRCRMTGYVYNEIGCILMKQGKIDQAVQVFEKAINEKDKNSNFVVNCANAHRRLGNYERAIELLNQVVEKEPENINAMLSLAFALHLTSNYDDAIVFYNRVLTLAPDNDFAMEMLEDAVATVATNPILIYLPPDDDVNGNSVDELDQEFVEWKKNQPENCSNE</sequence>
<dbReference type="InterPro" id="IPR019734">
    <property type="entry name" value="TPR_rpt"/>
</dbReference>
<dbReference type="EMBL" id="JAPFFF010000058">
    <property type="protein sequence ID" value="KAK8837612.1"/>
    <property type="molecule type" value="Genomic_DNA"/>
</dbReference>
<evidence type="ECO:0000256" key="2">
    <source>
        <dbReference type="PROSITE-ProRule" id="PRU00339"/>
    </source>
</evidence>
<evidence type="ECO:0000313" key="4">
    <source>
        <dbReference type="EMBL" id="KAK8837612.1"/>
    </source>
</evidence>